<proteinExistence type="predicted"/>
<name>A0A0F9QWJ9_9ZZZZ</name>
<evidence type="ECO:0000313" key="1">
    <source>
        <dbReference type="EMBL" id="KKN17486.1"/>
    </source>
</evidence>
<reference evidence="1" key="1">
    <citation type="journal article" date="2015" name="Nature">
        <title>Complex archaea that bridge the gap between prokaryotes and eukaryotes.</title>
        <authorList>
            <person name="Spang A."/>
            <person name="Saw J.H."/>
            <person name="Jorgensen S.L."/>
            <person name="Zaremba-Niedzwiedzka K."/>
            <person name="Martijn J."/>
            <person name="Lind A.E."/>
            <person name="van Eijk R."/>
            <person name="Schleper C."/>
            <person name="Guy L."/>
            <person name="Ettema T.J."/>
        </authorList>
    </citation>
    <scope>NUCLEOTIDE SEQUENCE</scope>
</reference>
<accession>A0A0F9QWJ9</accession>
<gene>
    <name evidence="1" type="ORF">LCGC14_0965440</name>
</gene>
<protein>
    <submittedName>
        <fullName evidence="1">Uncharacterized protein</fullName>
    </submittedName>
</protein>
<organism evidence="1">
    <name type="scientific">marine sediment metagenome</name>
    <dbReference type="NCBI Taxonomy" id="412755"/>
    <lineage>
        <taxon>unclassified sequences</taxon>
        <taxon>metagenomes</taxon>
        <taxon>ecological metagenomes</taxon>
    </lineage>
</organism>
<dbReference type="EMBL" id="LAZR01003515">
    <property type="protein sequence ID" value="KKN17486.1"/>
    <property type="molecule type" value="Genomic_DNA"/>
</dbReference>
<feature type="non-terminal residue" evidence="1">
    <location>
        <position position="1"/>
    </location>
</feature>
<sequence>WEIPGVQISMEQLKDIPAIVPVEADTLFQ</sequence>
<dbReference type="AlphaFoldDB" id="A0A0F9QWJ9"/>
<comment type="caution">
    <text evidence="1">The sequence shown here is derived from an EMBL/GenBank/DDBJ whole genome shotgun (WGS) entry which is preliminary data.</text>
</comment>